<feature type="signal peptide" evidence="1">
    <location>
        <begin position="1"/>
        <end position="27"/>
    </location>
</feature>
<evidence type="ECO:0000256" key="1">
    <source>
        <dbReference type="SAM" id="SignalP"/>
    </source>
</evidence>
<evidence type="ECO:0000313" key="3">
    <source>
        <dbReference type="Proteomes" id="UP000190061"/>
    </source>
</evidence>
<feature type="chain" id="PRO_5012459314" evidence="1">
    <location>
        <begin position="28"/>
        <end position="606"/>
    </location>
</feature>
<sequence>MTSSTPRTLLALALGLALAGVAPATFAQPAQAAATEQPATDKAARLNELYAQYWEEMLELNPLAATFQGDSRYNDRLPNFLSEEYREKSRAFTRRWLETVQAVGPEGLEGQDLLSYQIFVRDAKNELEGERFPGWQQPINQFYNFASTAVQLGSGTGAQPFKTVEDYDNWRERASKLPELFDTAIANSRIGVENGVVQPRALMEKVVPQLDALIKDDPEQTLFWRPIETMPESFSAAERERITAEYRTMIEDELMPAYREMRDFVADEYMPHTRETAGLGALPGGDEWYAYNARNSTTTDLSPAEIHQIGLDEVARIHGEMRKVMAEVGFDGTLQEFFEFMKNDPQFQFESEEALLTYYRALEDKVNVHIPKLFSLTPKADFEIRPVEPFRAQSAAGGSYMRPSEDGSRPGIFYVNTYDLPSRQRWDAEDLFLHEAIPGHHFQLALQQELTGLPAFRRFGGETAFTEGWGLYSESLGKDLGLYQDPYNYFGYLQNELWRAIRLVVDTGLHSKGWTREQVIAYMLENSATAETPAISETERYMAIPGQALAYKIGELKIKELRARAEAELGDDFDIREFHAEVLKDGSVPLDVLEGKIERWIEARKG</sequence>
<organism evidence="2 3">
    <name type="scientific">Lysobacter spongiicola DSM 21749</name>
    <dbReference type="NCBI Taxonomy" id="1122188"/>
    <lineage>
        <taxon>Bacteria</taxon>
        <taxon>Pseudomonadati</taxon>
        <taxon>Pseudomonadota</taxon>
        <taxon>Gammaproteobacteria</taxon>
        <taxon>Lysobacterales</taxon>
        <taxon>Lysobacteraceae</taxon>
        <taxon>Novilysobacter</taxon>
    </lineage>
</organism>
<dbReference type="PANTHER" id="PTHR33361:SF16">
    <property type="entry name" value="DUF885 DOMAIN-CONTAINING PROTEIN"/>
    <property type="match status" value="1"/>
</dbReference>
<keyword evidence="3" id="KW-1185">Reference proteome</keyword>
<dbReference type="PROSITE" id="PS51318">
    <property type="entry name" value="TAT"/>
    <property type="match status" value="1"/>
</dbReference>
<name>A0A1T4N4S4_9GAMM</name>
<dbReference type="InterPro" id="IPR010281">
    <property type="entry name" value="DUF885"/>
</dbReference>
<dbReference type="PANTHER" id="PTHR33361">
    <property type="entry name" value="GLR0591 PROTEIN"/>
    <property type="match status" value="1"/>
</dbReference>
<dbReference type="STRING" id="1122188.SAMN02745674_00730"/>
<evidence type="ECO:0000313" key="2">
    <source>
        <dbReference type="EMBL" id="SJZ74360.1"/>
    </source>
</evidence>
<dbReference type="InterPro" id="IPR006311">
    <property type="entry name" value="TAT_signal"/>
</dbReference>
<gene>
    <name evidence="2" type="ORF">SAMN02745674_00730</name>
</gene>
<dbReference type="Pfam" id="PF05960">
    <property type="entry name" value="DUF885"/>
    <property type="match status" value="1"/>
</dbReference>
<proteinExistence type="predicted"/>
<reference evidence="2 3" key="1">
    <citation type="submission" date="2017-02" db="EMBL/GenBank/DDBJ databases">
        <authorList>
            <person name="Peterson S.W."/>
        </authorList>
    </citation>
    <scope>NUCLEOTIDE SEQUENCE [LARGE SCALE GENOMIC DNA]</scope>
    <source>
        <strain evidence="2 3">DSM 21749</strain>
    </source>
</reference>
<dbReference type="Proteomes" id="UP000190061">
    <property type="component" value="Unassembled WGS sequence"/>
</dbReference>
<keyword evidence="1" id="KW-0732">Signal</keyword>
<dbReference type="AlphaFoldDB" id="A0A1T4N4S4"/>
<dbReference type="OrthoDB" id="9769898at2"/>
<dbReference type="EMBL" id="FUXP01000001">
    <property type="protein sequence ID" value="SJZ74360.1"/>
    <property type="molecule type" value="Genomic_DNA"/>
</dbReference>
<accession>A0A1T4N4S4</accession>
<dbReference type="RefSeq" id="WP_078757301.1">
    <property type="nucleotide sequence ID" value="NZ_FUXP01000001.1"/>
</dbReference>
<protein>
    <submittedName>
        <fullName evidence="2">Uncharacterized conserved protein, DUF885 familyt</fullName>
    </submittedName>
</protein>